<dbReference type="AlphaFoldDB" id="A0A6J5YWL5"/>
<organism evidence="8">
    <name type="scientific">freshwater metagenome</name>
    <dbReference type="NCBI Taxonomy" id="449393"/>
    <lineage>
        <taxon>unclassified sequences</taxon>
        <taxon>metagenomes</taxon>
        <taxon>ecological metagenomes</taxon>
    </lineage>
</organism>
<sequence length="440" mass="46751">MQQETFSLWQLLSNPPLRRLLSVRWSGQFTDGIFQSALASFLLFSPERQASALNAALAFALVLLPYSLVGPLAGTLLDRFSRRRAILFANLSRSLTLIFIALLISQGRTGVELTIFVLIAFGLNRLILAALSAGIPLVSPPTALIASNALAVTAGSVAVVLGGGLGLLIRRISDALTSANSADGYLIIAASAGYLLTSLFASLLKKGEIGPLPHERERATFGAGFTELREGIKFLKLYSDATRGIFAVAIHRGGITGLTLAALLLERNTFNDPQDSEAGLAGLSIALSGAAVGFVIGAIIAPRGVRWIGRHRWMRLSLFLAAIGSLILVLDRTQNLLIATAFFTGLFGQSLKVTNDALVQSKISDEYRGRTFAIYDVVVNASIVLSALGTALLLPDSGDSWLVPALIASFYFVTALVFLRPSKFFLKGDASNATTPSTLG</sequence>
<keyword evidence="5 6" id="KW-0472">Membrane</keyword>
<keyword evidence="2" id="KW-1003">Cell membrane</keyword>
<dbReference type="EMBL" id="CAESAK010000020">
    <property type="protein sequence ID" value="CAB4332113.1"/>
    <property type="molecule type" value="Genomic_DNA"/>
</dbReference>
<keyword evidence="4 6" id="KW-1133">Transmembrane helix</keyword>
<evidence type="ECO:0000256" key="1">
    <source>
        <dbReference type="ARBA" id="ARBA00004651"/>
    </source>
</evidence>
<dbReference type="InterPro" id="IPR020846">
    <property type="entry name" value="MFS_dom"/>
</dbReference>
<keyword evidence="3 6" id="KW-0812">Transmembrane</keyword>
<feature type="transmembrane region" description="Helical" evidence="6">
    <location>
        <begin position="150"/>
        <end position="172"/>
    </location>
</feature>
<feature type="transmembrane region" description="Helical" evidence="6">
    <location>
        <begin position="116"/>
        <end position="138"/>
    </location>
</feature>
<dbReference type="Pfam" id="PF07690">
    <property type="entry name" value="MFS_1"/>
    <property type="match status" value="1"/>
</dbReference>
<evidence type="ECO:0000313" key="8">
    <source>
        <dbReference type="EMBL" id="CAB4332113.1"/>
    </source>
</evidence>
<feature type="domain" description="Major facilitator superfamily (MFS) profile" evidence="7">
    <location>
        <begin position="186"/>
        <end position="440"/>
    </location>
</feature>
<dbReference type="InterPro" id="IPR036259">
    <property type="entry name" value="MFS_trans_sf"/>
</dbReference>
<proteinExistence type="predicted"/>
<dbReference type="GO" id="GO:0005886">
    <property type="term" value="C:plasma membrane"/>
    <property type="evidence" value="ECO:0007669"/>
    <property type="project" value="UniProtKB-SubCell"/>
</dbReference>
<feature type="transmembrane region" description="Helical" evidence="6">
    <location>
        <begin position="401"/>
        <end position="419"/>
    </location>
</feature>
<feature type="transmembrane region" description="Helical" evidence="6">
    <location>
        <begin position="313"/>
        <end position="330"/>
    </location>
</feature>
<dbReference type="InterPro" id="IPR011701">
    <property type="entry name" value="MFS"/>
</dbReference>
<feature type="transmembrane region" description="Helical" evidence="6">
    <location>
        <begin position="280"/>
        <end position="301"/>
    </location>
</feature>
<feature type="transmembrane region" description="Helical" evidence="6">
    <location>
        <begin position="52"/>
        <end position="73"/>
    </location>
</feature>
<dbReference type="PANTHER" id="PTHR23513:SF17">
    <property type="entry name" value="MEMBRANE PROTEIN"/>
    <property type="match status" value="1"/>
</dbReference>
<dbReference type="PANTHER" id="PTHR23513">
    <property type="entry name" value="INTEGRAL MEMBRANE EFFLUX PROTEIN-RELATED"/>
    <property type="match status" value="1"/>
</dbReference>
<feature type="transmembrane region" description="Helical" evidence="6">
    <location>
        <begin position="184"/>
        <end position="204"/>
    </location>
</feature>
<evidence type="ECO:0000259" key="7">
    <source>
        <dbReference type="PROSITE" id="PS50850"/>
    </source>
</evidence>
<dbReference type="PROSITE" id="PS50850">
    <property type="entry name" value="MFS"/>
    <property type="match status" value="1"/>
</dbReference>
<evidence type="ECO:0000256" key="6">
    <source>
        <dbReference type="SAM" id="Phobius"/>
    </source>
</evidence>
<reference evidence="8" key="1">
    <citation type="submission" date="2020-05" db="EMBL/GenBank/DDBJ databases">
        <authorList>
            <person name="Chiriac C."/>
            <person name="Salcher M."/>
            <person name="Ghai R."/>
            <person name="Kavagutti S V."/>
        </authorList>
    </citation>
    <scope>NUCLEOTIDE SEQUENCE</scope>
</reference>
<feature type="transmembrane region" description="Helical" evidence="6">
    <location>
        <begin position="85"/>
        <end position="104"/>
    </location>
</feature>
<gene>
    <name evidence="8" type="ORF">UFOPK3775_00257</name>
</gene>
<protein>
    <submittedName>
        <fullName evidence="8">Unannotated protein</fullName>
    </submittedName>
</protein>
<feature type="transmembrane region" description="Helical" evidence="6">
    <location>
        <begin position="373"/>
        <end position="395"/>
    </location>
</feature>
<dbReference type="CDD" id="cd06173">
    <property type="entry name" value="MFS_MefA_like"/>
    <property type="match status" value="1"/>
</dbReference>
<accession>A0A6J5YWL5</accession>
<feature type="transmembrane region" description="Helical" evidence="6">
    <location>
        <begin position="245"/>
        <end position="265"/>
    </location>
</feature>
<dbReference type="GO" id="GO:0022857">
    <property type="term" value="F:transmembrane transporter activity"/>
    <property type="evidence" value="ECO:0007669"/>
    <property type="project" value="InterPro"/>
</dbReference>
<dbReference type="Gene3D" id="1.20.1250.20">
    <property type="entry name" value="MFS general substrate transporter like domains"/>
    <property type="match status" value="2"/>
</dbReference>
<evidence type="ECO:0000256" key="5">
    <source>
        <dbReference type="ARBA" id="ARBA00023136"/>
    </source>
</evidence>
<comment type="subcellular location">
    <subcellularLocation>
        <location evidence="1">Cell membrane</location>
        <topology evidence="1">Multi-pass membrane protein</topology>
    </subcellularLocation>
</comment>
<dbReference type="SUPFAM" id="SSF103473">
    <property type="entry name" value="MFS general substrate transporter"/>
    <property type="match status" value="1"/>
</dbReference>
<name>A0A6J5YWL5_9ZZZZ</name>
<evidence type="ECO:0000256" key="4">
    <source>
        <dbReference type="ARBA" id="ARBA00022989"/>
    </source>
</evidence>
<evidence type="ECO:0000256" key="2">
    <source>
        <dbReference type="ARBA" id="ARBA00022475"/>
    </source>
</evidence>
<evidence type="ECO:0000256" key="3">
    <source>
        <dbReference type="ARBA" id="ARBA00022692"/>
    </source>
</evidence>